<dbReference type="PROSITE" id="PS50222">
    <property type="entry name" value="EF_HAND_2"/>
    <property type="match status" value="4"/>
</dbReference>
<dbReference type="InParanoid" id="K1QH01"/>
<protein>
    <submittedName>
        <fullName evidence="3">Calmodulin</fullName>
    </submittedName>
</protein>
<dbReference type="HOGENOM" id="CLU_706467_0_0_1"/>
<dbReference type="AlphaFoldDB" id="K1QH01"/>
<dbReference type="EMBL" id="JH818019">
    <property type="protein sequence ID" value="EKC30429.1"/>
    <property type="molecule type" value="Genomic_DNA"/>
</dbReference>
<dbReference type="Pfam" id="PF13833">
    <property type="entry name" value="EF-hand_8"/>
    <property type="match status" value="2"/>
</dbReference>
<dbReference type="PANTHER" id="PTHR10827:SF85">
    <property type="entry name" value="CALCIUM-BINDING PROTEIN"/>
    <property type="match status" value="1"/>
</dbReference>
<feature type="domain" description="EF-hand" evidence="2">
    <location>
        <begin position="189"/>
        <end position="224"/>
    </location>
</feature>
<dbReference type="InterPro" id="IPR002048">
    <property type="entry name" value="EF_hand_dom"/>
</dbReference>
<dbReference type="InterPro" id="IPR011992">
    <property type="entry name" value="EF-hand-dom_pair"/>
</dbReference>
<dbReference type="SUPFAM" id="SSF47473">
    <property type="entry name" value="EF-hand"/>
    <property type="match status" value="2"/>
</dbReference>
<evidence type="ECO:0000259" key="2">
    <source>
        <dbReference type="PROSITE" id="PS50222"/>
    </source>
</evidence>
<gene>
    <name evidence="3" type="ORF">CGI_10021939</name>
</gene>
<keyword evidence="1" id="KW-0106">Calcium</keyword>
<accession>K1QH01</accession>
<sequence>MPIQINLDKTIATRGEPNRQLGLDKTFSRLDVQIETEETSSIYLEIACVRRQGVIKGSVAQSFAYSIARNMMKILIWIVATICSCKCFLAFPNHNAYNPRSLKKRNHGAYESCASIQQLEVFQAQFYDSVDKNQDGKATFEEVKRYLAKYNPVIKDSEVERFIARRDVNGNGVIDFVPDYVAEVLSPTYSLNKAKEWFQLEDSNRDGLVSRDELLTIAMNIGMTPKQAAETVDLFYMTGDINGDGKLNWKVFQAQFYDSVDKNQDGKATFEEVKRYLAKYNPVIKDSEVERFIARRDVNGNGVIDFVPDYVAEVLSPTYSLNKAKEWFQLEDSNRDGLVSRDELLSIAMNIGMTPKQATETVDLFYMTGDINGDGKLNWKVILLVLASIVR</sequence>
<reference evidence="3" key="1">
    <citation type="journal article" date="2012" name="Nature">
        <title>The oyster genome reveals stress adaptation and complexity of shell formation.</title>
        <authorList>
            <person name="Zhang G."/>
            <person name="Fang X."/>
            <person name="Guo X."/>
            <person name="Li L."/>
            <person name="Luo R."/>
            <person name="Xu F."/>
            <person name="Yang P."/>
            <person name="Zhang L."/>
            <person name="Wang X."/>
            <person name="Qi H."/>
            <person name="Xiong Z."/>
            <person name="Que H."/>
            <person name="Xie Y."/>
            <person name="Holland P.W."/>
            <person name="Paps J."/>
            <person name="Zhu Y."/>
            <person name="Wu F."/>
            <person name="Chen Y."/>
            <person name="Wang J."/>
            <person name="Peng C."/>
            <person name="Meng J."/>
            <person name="Yang L."/>
            <person name="Liu J."/>
            <person name="Wen B."/>
            <person name="Zhang N."/>
            <person name="Huang Z."/>
            <person name="Zhu Q."/>
            <person name="Feng Y."/>
            <person name="Mount A."/>
            <person name="Hedgecock D."/>
            <person name="Xu Z."/>
            <person name="Liu Y."/>
            <person name="Domazet-Loso T."/>
            <person name="Du Y."/>
            <person name="Sun X."/>
            <person name="Zhang S."/>
            <person name="Liu B."/>
            <person name="Cheng P."/>
            <person name="Jiang X."/>
            <person name="Li J."/>
            <person name="Fan D."/>
            <person name="Wang W."/>
            <person name="Fu W."/>
            <person name="Wang T."/>
            <person name="Wang B."/>
            <person name="Zhang J."/>
            <person name="Peng Z."/>
            <person name="Li Y."/>
            <person name="Li N."/>
            <person name="Wang J."/>
            <person name="Chen M."/>
            <person name="He Y."/>
            <person name="Tan F."/>
            <person name="Song X."/>
            <person name="Zheng Q."/>
            <person name="Huang R."/>
            <person name="Yang H."/>
            <person name="Du X."/>
            <person name="Chen L."/>
            <person name="Yang M."/>
            <person name="Gaffney P.M."/>
            <person name="Wang S."/>
            <person name="Luo L."/>
            <person name="She Z."/>
            <person name="Ming Y."/>
            <person name="Huang W."/>
            <person name="Zhang S."/>
            <person name="Huang B."/>
            <person name="Zhang Y."/>
            <person name="Qu T."/>
            <person name="Ni P."/>
            <person name="Miao G."/>
            <person name="Wang J."/>
            <person name="Wang Q."/>
            <person name="Steinberg C.E."/>
            <person name="Wang H."/>
            <person name="Li N."/>
            <person name="Qian L."/>
            <person name="Zhang G."/>
            <person name="Li Y."/>
            <person name="Yang H."/>
            <person name="Liu X."/>
            <person name="Wang J."/>
            <person name="Yin Y."/>
            <person name="Wang J."/>
        </authorList>
    </citation>
    <scope>NUCLEOTIDE SEQUENCE [LARGE SCALE GENOMIC DNA]</scope>
    <source>
        <strain evidence="3">05x7-T-G4-1.051#20</strain>
    </source>
</reference>
<dbReference type="PROSITE" id="PS00018">
    <property type="entry name" value="EF_HAND_1"/>
    <property type="match status" value="2"/>
</dbReference>
<dbReference type="Gene3D" id="1.10.238.10">
    <property type="entry name" value="EF-hand"/>
    <property type="match status" value="4"/>
</dbReference>
<feature type="domain" description="EF-hand" evidence="2">
    <location>
        <begin position="319"/>
        <end position="354"/>
    </location>
</feature>
<evidence type="ECO:0000256" key="1">
    <source>
        <dbReference type="ARBA" id="ARBA00022837"/>
    </source>
</evidence>
<organism evidence="3">
    <name type="scientific">Magallana gigas</name>
    <name type="common">Pacific oyster</name>
    <name type="synonym">Crassostrea gigas</name>
    <dbReference type="NCBI Taxonomy" id="29159"/>
    <lineage>
        <taxon>Eukaryota</taxon>
        <taxon>Metazoa</taxon>
        <taxon>Spiralia</taxon>
        <taxon>Lophotrochozoa</taxon>
        <taxon>Mollusca</taxon>
        <taxon>Bivalvia</taxon>
        <taxon>Autobranchia</taxon>
        <taxon>Pteriomorphia</taxon>
        <taxon>Ostreida</taxon>
        <taxon>Ostreoidea</taxon>
        <taxon>Ostreidae</taxon>
        <taxon>Magallana</taxon>
    </lineage>
</organism>
<dbReference type="InterPro" id="IPR018247">
    <property type="entry name" value="EF_Hand_1_Ca_BS"/>
</dbReference>
<feature type="domain" description="EF-hand" evidence="2">
    <location>
        <begin position="117"/>
        <end position="153"/>
    </location>
</feature>
<feature type="domain" description="EF-hand" evidence="2">
    <location>
        <begin position="255"/>
        <end position="283"/>
    </location>
</feature>
<dbReference type="PANTHER" id="PTHR10827">
    <property type="entry name" value="RETICULOCALBIN"/>
    <property type="match status" value="1"/>
</dbReference>
<evidence type="ECO:0000313" key="3">
    <source>
        <dbReference type="EMBL" id="EKC30429.1"/>
    </source>
</evidence>
<proteinExistence type="predicted"/>
<dbReference type="SMART" id="SM00054">
    <property type="entry name" value="EFh"/>
    <property type="match status" value="4"/>
</dbReference>
<name>K1QH01_MAGGI</name>
<dbReference type="GO" id="GO:0005509">
    <property type="term" value="F:calcium ion binding"/>
    <property type="evidence" value="ECO:0007669"/>
    <property type="project" value="InterPro"/>
</dbReference>